<name>A0AAW1DLP6_9HEMI</name>
<keyword evidence="5 11" id="KW-1133">Transmembrane helix</keyword>
<evidence type="ECO:0000256" key="1">
    <source>
        <dbReference type="ARBA" id="ARBA00004141"/>
    </source>
</evidence>
<dbReference type="SUPFAM" id="SSF81340">
    <property type="entry name" value="Clc chloride channel"/>
    <property type="match status" value="1"/>
</dbReference>
<evidence type="ECO:0000313" key="13">
    <source>
        <dbReference type="EMBL" id="KAK9511537.1"/>
    </source>
</evidence>
<dbReference type="InterPro" id="IPR046342">
    <property type="entry name" value="CBS_dom_sf"/>
</dbReference>
<dbReference type="SMART" id="SM00116">
    <property type="entry name" value="CBS"/>
    <property type="match status" value="2"/>
</dbReference>
<dbReference type="SUPFAM" id="SSF54631">
    <property type="entry name" value="CBS-domain pair"/>
    <property type="match status" value="1"/>
</dbReference>
<feature type="transmembrane region" description="Helical" evidence="11">
    <location>
        <begin position="133"/>
        <end position="156"/>
    </location>
</feature>
<dbReference type="PRINTS" id="PR00762">
    <property type="entry name" value="CLCHANNEL"/>
</dbReference>
<dbReference type="Pfam" id="PF00571">
    <property type="entry name" value="CBS"/>
    <property type="match status" value="2"/>
</dbReference>
<comment type="caution">
    <text evidence="13">The sequence shown here is derived from an EMBL/GenBank/DDBJ whole genome shotgun (WGS) entry which is preliminary data.</text>
</comment>
<comment type="subcellular location">
    <subcellularLocation>
        <location evidence="1 11">Membrane</location>
        <topology evidence="1 11">Multi-pass membrane protein</topology>
    </subcellularLocation>
</comment>
<keyword evidence="4" id="KW-0677">Repeat</keyword>
<keyword evidence="6 11" id="KW-0406">Ion transport</keyword>
<dbReference type="Gene3D" id="3.10.580.10">
    <property type="entry name" value="CBS-domain"/>
    <property type="match status" value="1"/>
</dbReference>
<feature type="transmembrane region" description="Helical" evidence="11">
    <location>
        <begin position="107"/>
        <end position="126"/>
    </location>
</feature>
<dbReference type="PANTHER" id="PTHR11689">
    <property type="entry name" value="CHLORIDE CHANNEL PROTEIN CLC FAMILY MEMBER"/>
    <property type="match status" value="1"/>
</dbReference>
<evidence type="ECO:0000313" key="14">
    <source>
        <dbReference type="Proteomes" id="UP001461498"/>
    </source>
</evidence>
<dbReference type="InterPro" id="IPR014743">
    <property type="entry name" value="Cl-channel_core"/>
</dbReference>
<dbReference type="PANTHER" id="PTHR11689:SF136">
    <property type="entry name" value="H(+)_CL(-) EXCHANGE TRANSPORTER 7"/>
    <property type="match status" value="1"/>
</dbReference>
<feature type="transmembrane region" description="Helical" evidence="11">
    <location>
        <begin position="34"/>
        <end position="55"/>
    </location>
</feature>
<evidence type="ECO:0000256" key="9">
    <source>
        <dbReference type="ARBA" id="ARBA00023214"/>
    </source>
</evidence>
<comment type="similarity">
    <text evidence="11">Belongs to the chloride channel (TC 2.A.49) family.</text>
</comment>
<organism evidence="13 14">
    <name type="scientific">Rhynocoris fuscipes</name>
    <dbReference type="NCBI Taxonomy" id="488301"/>
    <lineage>
        <taxon>Eukaryota</taxon>
        <taxon>Metazoa</taxon>
        <taxon>Ecdysozoa</taxon>
        <taxon>Arthropoda</taxon>
        <taxon>Hexapoda</taxon>
        <taxon>Insecta</taxon>
        <taxon>Pterygota</taxon>
        <taxon>Neoptera</taxon>
        <taxon>Paraneoptera</taxon>
        <taxon>Hemiptera</taxon>
        <taxon>Heteroptera</taxon>
        <taxon>Panheteroptera</taxon>
        <taxon>Cimicomorpha</taxon>
        <taxon>Reduviidae</taxon>
        <taxon>Harpactorinae</taxon>
        <taxon>Harpactorini</taxon>
        <taxon>Rhynocoris</taxon>
    </lineage>
</organism>
<dbReference type="PROSITE" id="PS51371">
    <property type="entry name" value="CBS"/>
    <property type="match status" value="1"/>
</dbReference>
<dbReference type="CDD" id="cd04591">
    <property type="entry name" value="CBS_pair_voltage-gated_CLC_euk_bac"/>
    <property type="match status" value="1"/>
</dbReference>
<dbReference type="InterPro" id="IPR001807">
    <property type="entry name" value="ClC"/>
</dbReference>
<dbReference type="Gene3D" id="1.10.3080.10">
    <property type="entry name" value="Clc chloride channel"/>
    <property type="match status" value="1"/>
</dbReference>
<dbReference type="AlphaFoldDB" id="A0AAW1DLP6"/>
<reference evidence="13 14" key="1">
    <citation type="submission" date="2022-12" db="EMBL/GenBank/DDBJ databases">
        <title>Chromosome-level genome assembly of true bugs.</title>
        <authorList>
            <person name="Ma L."/>
            <person name="Li H."/>
        </authorList>
    </citation>
    <scope>NUCLEOTIDE SEQUENCE [LARGE SCALE GENOMIC DNA]</scope>
    <source>
        <strain evidence="13">Lab_2022b</strain>
    </source>
</reference>
<evidence type="ECO:0000256" key="8">
    <source>
        <dbReference type="ARBA" id="ARBA00023136"/>
    </source>
</evidence>
<feature type="domain" description="CBS" evidence="12">
    <location>
        <begin position="362"/>
        <end position="420"/>
    </location>
</feature>
<keyword evidence="8 11" id="KW-0472">Membrane</keyword>
<dbReference type="Pfam" id="PF00654">
    <property type="entry name" value="Voltage_CLC"/>
    <property type="match status" value="1"/>
</dbReference>
<dbReference type="InterPro" id="IPR051280">
    <property type="entry name" value="Cl-channel/antiporter"/>
</dbReference>
<sequence length="431" mass="47978">MGVIGGLLGSFYTYVNYKLTVFRMRYIRARLLKVFEACLVAAVSATVGLLMIFALNDCKPLGQDPTKFPVQMYCGDGEYNSAAAIWLQVPEASVRSLFHDPPASHKVSTLCLFTVAYLFLSIWTYGLSVSAGIFIPCLLTGAAWGRVVGIGMGALFPNASWVDPGKYALVGAAAQLGGVVRMTISLTVILIEATGNITFGLPLMITLMTAKWVGEYFCEGFYDIHIQLSGVPLLGWEPPPLSSTLYASEVMSYPVLAFSPVETVRNIVEALTNQTYNGFPVVEGNIQTNGTVRSVGRLRGLILRSQLIVLLHNKLYVERPEVADHEVTVKTFRDKYPRYPEIKDIYIPEEEMDYTIDLCPYMNPSPYTVQRVASLPRIFRLFRALGLRHLIVVNDVNEVVGMVTRKDLARYRVWKHFGSMGMEELKISEVL</sequence>
<comment type="caution">
    <text evidence="11">Lacks conserved residue(s) required for the propagation of feature annotation.</text>
</comment>
<evidence type="ECO:0000256" key="6">
    <source>
        <dbReference type="ARBA" id="ARBA00023065"/>
    </source>
</evidence>
<dbReference type="GO" id="GO:0005254">
    <property type="term" value="F:chloride channel activity"/>
    <property type="evidence" value="ECO:0007669"/>
    <property type="project" value="UniProtKB-UniRule"/>
</dbReference>
<dbReference type="InterPro" id="IPR000644">
    <property type="entry name" value="CBS_dom"/>
</dbReference>
<keyword evidence="9 11" id="KW-0868">Chloride</keyword>
<evidence type="ECO:0000259" key="12">
    <source>
        <dbReference type="PROSITE" id="PS51371"/>
    </source>
</evidence>
<feature type="transmembrane region" description="Helical" evidence="11">
    <location>
        <begin position="168"/>
        <end position="191"/>
    </location>
</feature>
<evidence type="ECO:0000256" key="7">
    <source>
        <dbReference type="ARBA" id="ARBA00023122"/>
    </source>
</evidence>
<gene>
    <name evidence="13" type="ORF">O3M35_000173</name>
</gene>
<keyword evidence="14" id="KW-1185">Reference proteome</keyword>
<keyword evidence="2 11" id="KW-0813">Transport</keyword>
<evidence type="ECO:0000256" key="5">
    <source>
        <dbReference type="ARBA" id="ARBA00022989"/>
    </source>
</evidence>
<evidence type="ECO:0000256" key="3">
    <source>
        <dbReference type="ARBA" id="ARBA00022692"/>
    </source>
</evidence>
<dbReference type="GO" id="GO:0005765">
    <property type="term" value="C:lysosomal membrane"/>
    <property type="evidence" value="ECO:0007669"/>
    <property type="project" value="TreeGrafter"/>
</dbReference>
<accession>A0AAW1DLP6</accession>
<proteinExistence type="inferred from homology"/>
<evidence type="ECO:0000256" key="2">
    <source>
        <dbReference type="ARBA" id="ARBA00022448"/>
    </source>
</evidence>
<evidence type="ECO:0000256" key="4">
    <source>
        <dbReference type="ARBA" id="ARBA00022737"/>
    </source>
</evidence>
<evidence type="ECO:0000256" key="10">
    <source>
        <dbReference type="PROSITE-ProRule" id="PRU00703"/>
    </source>
</evidence>
<keyword evidence="3 11" id="KW-0812">Transmembrane</keyword>
<dbReference type="EMBL" id="JAPXFL010000001">
    <property type="protein sequence ID" value="KAK9511537.1"/>
    <property type="molecule type" value="Genomic_DNA"/>
</dbReference>
<dbReference type="Proteomes" id="UP001461498">
    <property type="component" value="Unassembled WGS sequence"/>
</dbReference>
<keyword evidence="7 10" id="KW-0129">CBS domain</keyword>
<evidence type="ECO:0000256" key="11">
    <source>
        <dbReference type="RuleBase" id="RU361221"/>
    </source>
</evidence>
<protein>
    <recommendedName>
        <fullName evidence="11">Chloride channel protein</fullName>
    </recommendedName>
</protein>